<evidence type="ECO:0000313" key="4">
    <source>
        <dbReference type="Proteomes" id="UP000184216"/>
    </source>
</evidence>
<comment type="caution">
    <text evidence="2">The sequence shown here is derived from an EMBL/GenBank/DDBJ whole genome shotgun (WGS) entry which is preliminary data.</text>
</comment>
<gene>
    <name evidence="2" type="ORF">B0A72_11905</name>
    <name evidence="3" type="ORF">SAMN05444387_0176</name>
</gene>
<reference evidence="2 5" key="1">
    <citation type="submission" date="2016-11" db="EMBL/GenBank/DDBJ databases">
        <title>Whole genomes of Flavobacteriaceae.</title>
        <authorList>
            <person name="Stine C."/>
            <person name="Li C."/>
            <person name="Tadesse D."/>
        </authorList>
    </citation>
    <scope>NUCLEOTIDE SEQUENCE [LARGE SCALE GENOMIC DNA]</scope>
    <source>
        <strain evidence="2 5">ATCC 19366</strain>
    </source>
</reference>
<sequence length="200" mass="23546">MNNLSQKLKILITAILSFYIFSANGQNTEFDKRCRIIEFINKDSINSISKLTPLYNKRGFYLLQNGVYDFVIDGKKYFQSLILKIEKDRFFITKNWQSEENNEIISDSIEVLINQEIQVRMVSIDKGVGNLPTRTNLKKYNVTIIPNENYCSLKNIEIISKEKTYLGHYYFTERGLKKIKIIKNTPYLCEENGEFILRRN</sequence>
<feature type="chain" id="PRO_5044238500" evidence="1">
    <location>
        <begin position="26"/>
        <end position="200"/>
    </location>
</feature>
<accession>A0AB36P0I6</accession>
<name>A0AB36P0I6_9FLAO</name>
<evidence type="ECO:0000313" key="3">
    <source>
        <dbReference type="EMBL" id="SHL26580.1"/>
    </source>
</evidence>
<evidence type="ECO:0000313" key="2">
    <source>
        <dbReference type="EMBL" id="OXB04675.1"/>
    </source>
</evidence>
<dbReference type="EMBL" id="MUHB01000009">
    <property type="protein sequence ID" value="OXB04675.1"/>
    <property type="molecule type" value="Genomic_DNA"/>
</dbReference>
<feature type="signal peptide" evidence="1">
    <location>
        <begin position="1"/>
        <end position="25"/>
    </location>
</feature>
<dbReference type="Proteomes" id="UP000184216">
    <property type="component" value="Unassembled WGS sequence"/>
</dbReference>
<organism evidence="2 5">
    <name type="scientific">Flavobacterium pectinovorum</name>
    <dbReference type="NCBI Taxonomy" id="29533"/>
    <lineage>
        <taxon>Bacteria</taxon>
        <taxon>Pseudomonadati</taxon>
        <taxon>Bacteroidota</taxon>
        <taxon>Flavobacteriia</taxon>
        <taxon>Flavobacteriales</taxon>
        <taxon>Flavobacteriaceae</taxon>
        <taxon>Flavobacterium</taxon>
    </lineage>
</organism>
<dbReference type="RefSeq" id="WP_073393041.1">
    <property type="nucleotide sequence ID" value="NZ_FRBX01000001.1"/>
</dbReference>
<proteinExistence type="predicted"/>
<dbReference type="EMBL" id="FRBX01000001">
    <property type="protein sequence ID" value="SHL26580.1"/>
    <property type="molecule type" value="Genomic_DNA"/>
</dbReference>
<keyword evidence="1" id="KW-0732">Signal</keyword>
<reference evidence="3 4" key="2">
    <citation type="submission" date="2016-11" db="EMBL/GenBank/DDBJ databases">
        <authorList>
            <person name="Varghese N."/>
            <person name="Submissions S."/>
        </authorList>
    </citation>
    <scope>NUCLEOTIDE SEQUENCE [LARGE SCALE GENOMIC DNA]</scope>
    <source>
        <strain evidence="3 4">DSM 6368</strain>
    </source>
</reference>
<dbReference type="AlphaFoldDB" id="A0AB36P0I6"/>
<evidence type="ECO:0000256" key="1">
    <source>
        <dbReference type="SAM" id="SignalP"/>
    </source>
</evidence>
<dbReference type="Proteomes" id="UP000198431">
    <property type="component" value="Unassembled WGS sequence"/>
</dbReference>
<protein>
    <submittedName>
        <fullName evidence="2">Uncharacterized protein</fullName>
    </submittedName>
</protein>
<evidence type="ECO:0000313" key="5">
    <source>
        <dbReference type="Proteomes" id="UP000198431"/>
    </source>
</evidence>
<keyword evidence="4" id="KW-1185">Reference proteome</keyword>